<accession>A0A1V9ZF16</accession>
<reference evidence="1 2" key="1">
    <citation type="journal article" date="2014" name="Genome Biol. Evol.">
        <title>The secreted proteins of Achlya hypogyna and Thraustotheca clavata identify the ancestral oomycete secretome and reveal gene acquisitions by horizontal gene transfer.</title>
        <authorList>
            <person name="Misner I."/>
            <person name="Blouin N."/>
            <person name="Leonard G."/>
            <person name="Richards T.A."/>
            <person name="Lane C.E."/>
        </authorList>
    </citation>
    <scope>NUCLEOTIDE SEQUENCE [LARGE SCALE GENOMIC DNA]</scope>
    <source>
        <strain evidence="1 2">ATCC 34112</strain>
    </source>
</reference>
<protein>
    <submittedName>
        <fullName evidence="1">Uncharacterized protein</fullName>
    </submittedName>
</protein>
<proteinExistence type="predicted"/>
<evidence type="ECO:0000313" key="2">
    <source>
        <dbReference type="Proteomes" id="UP000243217"/>
    </source>
</evidence>
<dbReference type="Proteomes" id="UP000243217">
    <property type="component" value="Unassembled WGS sequence"/>
</dbReference>
<organism evidence="1 2">
    <name type="scientific">Thraustotheca clavata</name>
    <dbReference type="NCBI Taxonomy" id="74557"/>
    <lineage>
        <taxon>Eukaryota</taxon>
        <taxon>Sar</taxon>
        <taxon>Stramenopiles</taxon>
        <taxon>Oomycota</taxon>
        <taxon>Saprolegniomycetes</taxon>
        <taxon>Saprolegniales</taxon>
        <taxon>Achlyaceae</taxon>
        <taxon>Thraustotheca</taxon>
    </lineage>
</organism>
<gene>
    <name evidence="1" type="ORF">THRCLA_21994</name>
</gene>
<evidence type="ECO:0000313" key="1">
    <source>
        <dbReference type="EMBL" id="OQR96588.1"/>
    </source>
</evidence>
<sequence>MDENLQVMGWYGIKIVISNWKQYAIWDIVQVDDNSLIVKGIGTITLRIGRETIGTLCPQILNDEQLMQRLIGQEIVLFHNFFILALDMVTQIDTELNMTVGLTTLLGNMSDVINVMDGVQLKDGATLTFWIPPSHSLRAPELVYR</sequence>
<keyword evidence="2" id="KW-1185">Reference proteome</keyword>
<dbReference type="OrthoDB" id="71153at2759"/>
<name>A0A1V9ZF16_9STRA</name>
<comment type="caution">
    <text evidence="1">The sequence shown here is derived from an EMBL/GenBank/DDBJ whole genome shotgun (WGS) entry which is preliminary data.</text>
</comment>
<dbReference type="EMBL" id="JNBS01001962">
    <property type="protein sequence ID" value="OQR96588.1"/>
    <property type="molecule type" value="Genomic_DNA"/>
</dbReference>
<dbReference type="AlphaFoldDB" id="A0A1V9ZF16"/>